<gene>
    <name evidence="3" type="ORF">AFCDBAGC_3923</name>
</gene>
<keyword evidence="4" id="KW-1185">Reference proteome</keyword>
<evidence type="ECO:0000313" key="4">
    <source>
        <dbReference type="Proteomes" id="UP001055117"/>
    </source>
</evidence>
<feature type="region of interest" description="Disordered" evidence="1">
    <location>
        <begin position="1"/>
        <end position="67"/>
    </location>
</feature>
<dbReference type="Proteomes" id="UP001055117">
    <property type="component" value="Unassembled WGS sequence"/>
</dbReference>
<proteinExistence type="predicted"/>
<accession>A0ABQ4QLG3</accession>
<evidence type="ECO:0000313" key="3">
    <source>
        <dbReference type="EMBL" id="GJD46043.1"/>
    </source>
</evidence>
<keyword evidence="2" id="KW-0812">Transmembrane</keyword>
<keyword evidence="2" id="KW-0472">Membrane</keyword>
<organism evidence="3 4">
    <name type="scientific">Methylobacterium cerastii</name>
    <dbReference type="NCBI Taxonomy" id="932741"/>
    <lineage>
        <taxon>Bacteria</taxon>
        <taxon>Pseudomonadati</taxon>
        <taxon>Pseudomonadota</taxon>
        <taxon>Alphaproteobacteria</taxon>
        <taxon>Hyphomicrobiales</taxon>
        <taxon>Methylobacteriaceae</taxon>
        <taxon>Methylobacterium</taxon>
    </lineage>
</organism>
<reference evidence="3 4" key="1">
    <citation type="journal article" date="2021" name="Front. Microbiol.">
        <title>Comprehensive Comparative Genomics and Phenotyping of Methylobacterium Species.</title>
        <authorList>
            <person name="Alessa O."/>
            <person name="Ogura Y."/>
            <person name="Fujitani Y."/>
            <person name="Takami H."/>
            <person name="Hayashi T."/>
            <person name="Sahin N."/>
            <person name="Tani A."/>
        </authorList>
    </citation>
    <scope>NUCLEOTIDE SEQUENCE [LARGE SCALE GENOMIC DNA]</scope>
    <source>
        <strain evidence="3 4">DSM 23679</strain>
    </source>
</reference>
<sequence length="118" mass="12343">MTLRSETPPSPANLDFGTPPDDENPTSAQLKADIDSGRTGDKVSHGDVGAAPLGTCDEAGDTPPTPQRIKLARENEAASERVRAAADVHGERSWVMPLFYGAVVAIPVVVGAAILLLR</sequence>
<feature type="compositionally biased region" description="Basic and acidic residues" evidence="1">
    <location>
        <begin position="32"/>
        <end position="45"/>
    </location>
</feature>
<dbReference type="RefSeq" id="WP_147751353.1">
    <property type="nucleotide sequence ID" value="NZ_BPQG01000065.1"/>
</dbReference>
<protein>
    <submittedName>
        <fullName evidence="3">Uncharacterized protein</fullName>
    </submittedName>
</protein>
<name>A0ABQ4QLG3_9HYPH</name>
<dbReference type="EMBL" id="BPQG01000065">
    <property type="protein sequence ID" value="GJD46043.1"/>
    <property type="molecule type" value="Genomic_DNA"/>
</dbReference>
<evidence type="ECO:0000256" key="2">
    <source>
        <dbReference type="SAM" id="Phobius"/>
    </source>
</evidence>
<keyword evidence="2" id="KW-1133">Transmembrane helix</keyword>
<comment type="caution">
    <text evidence="3">The sequence shown here is derived from an EMBL/GenBank/DDBJ whole genome shotgun (WGS) entry which is preliminary data.</text>
</comment>
<feature type="transmembrane region" description="Helical" evidence="2">
    <location>
        <begin position="98"/>
        <end position="117"/>
    </location>
</feature>
<evidence type="ECO:0000256" key="1">
    <source>
        <dbReference type="SAM" id="MobiDB-lite"/>
    </source>
</evidence>